<dbReference type="Pfam" id="PF02378">
    <property type="entry name" value="PTS_EIIC"/>
    <property type="match status" value="1"/>
</dbReference>
<feature type="transmembrane region" description="Helical" evidence="9">
    <location>
        <begin position="216"/>
        <end position="235"/>
    </location>
</feature>
<dbReference type="InterPro" id="IPR003352">
    <property type="entry name" value="PTS_EIIC"/>
</dbReference>
<dbReference type="InterPro" id="IPR050864">
    <property type="entry name" value="Bacterial_PTS_Sugar_Transport"/>
</dbReference>
<dbReference type="NCBIfam" id="TIGR01427">
    <property type="entry name" value="PTS_IIC_fructo"/>
    <property type="match status" value="1"/>
</dbReference>
<dbReference type="Proteomes" id="UP000647416">
    <property type="component" value="Unassembled WGS sequence"/>
</dbReference>
<evidence type="ECO:0000313" key="12">
    <source>
        <dbReference type="Proteomes" id="UP000647416"/>
    </source>
</evidence>
<evidence type="ECO:0000256" key="3">
    <source>
        <dbReference type="ARBA" id="ARBA00022475"/>
    </source>
</evidence>
<feature type="transmembrane region" description="Helical" evidence="9">
    <location>
        <begin position="12"/>
        <end position="31"/>
    </location>
</feature>
<dbReference type="AlphaFoldDB" id="A0A926FD93"/>
<evidence type="ECO:0000256" key="6">
    <source>
        <dbReference type="ARBA" id="ARBA00022692"/>
    </source>
</evidence>
<reference evidence="11" key="1">
    <citation type="submission" date="2020-08" db="EMBL/GenBank/DDBJ databases">
        <title>Genome public.</title>
        <authorList>
            <person name="Liu C."/>
            <person name="Sun Q."/>
        </authorList>
    </citation>
    <scope>NUCLEOTIDE SEQUENCE</scope>
    <source>
        <strain evidence="11">NSJ-50</strain>
    </source>
</reference>
<dbReference type="RefSeq" id="WP_262431698.1">
    <property type="nucleotide sequence ID" value="NZ_JACRTE010000004.1"/>
</dbReference>
<comment type="subcellular location">
    <subcellularLocation>
        <location evidence="1">Cell inner membrane</location>
        <topology evidence="1">Multi-pass membrane protein</topology>
    </subcellularLocation>
</comment>
<dbReference type="GO" id="GO:0005886">
    <property type="term" value="C:plasma membrane"/>
    <property type="evidence" value="ECO:0007669"/>
    <property type="project" value="UniProtKB-SubCell"/>
</dbReference>
<keyword evidence="5" id="KW-0598">Phosphotransferase system</keyword>
<keyword evidence="8 9" id="KW-0472">Membrane</keyword>
<organism evidence="11 12">
    <name type="scientific">Qingrenia yutianensis</name>
    <dbReference type="NCBI Taxonomy" id="2763676"/>
    <lineage>
        <taxon>Bacteria</taxon>
        <taxon>Bacillati</taxon>
        <taxon>Bacillota</taxon>
        <taxon>Clostridia</taxon>
        <taxon>Eubacteriales</taxon>
        <taxon>Oscillospiraceae</taxon>
        <taxon>Qingrenia</taxon>
    </lineage>
</organism>
<keyword evidence="6 9" id="KW-0812">Transmembrane</keyword>
<dbReference type="GO" id="GO:0005351">
    <property type="term" value="F:carbohydrate:proton symporter activity"/>
    <property type="evidence" value="ECO:0007669"/>
    <property type="project" value="InterPro"/>
</dbReference>
<name>A0A926FD93_9FIRM</name>
<feature type="transmembrane region" description="Helical" evidence="9">
    <location>
        <begin position="51"/>
        <end position="76"/>
    </location>
</feature>
<feature type="transmembrane region" description="Helical" evidence="9">
    <location>
        <begin position="274"/>
        <end position="292"/>
    </location>
</feature>
<dbReference type="PROSITE" id="PS51104">
    <property type="entry name" value="PTS_EIIC_TYPE_2"/>
    <property type="match status" value="1"/>
</dbReference>
<feature type="transmembrane region" description="Helical" evidence="9">
    <location>
        <begin position="88"/>
        <end position="115"/>
    </location>
</feature>
<keyword evidence="4" id="KW-0762">Sugar transport</keyword>
<dbReference type="PANTHER" id="PTHR30505:SF0">
    <property type="entry name" value="FRUCTOSE-LIKE PTS SYSTEM EIIBC COMPONENT-RELATED"/>
    <property type="match status" value="1"/>
</dbReference>
<keyword evidence="3" id="KW-1003">Cell membrane</keyword>
<dbReference type="PANTHER" id="PTHR30505">
    <property type="entry name" value="FRUCTOSE-LIKE PERMEASE"/>
    <property type="match status" value="1"/>
</dbReference>
<evidence type="ECO:0000256" key="4">
    <source>
        <dbReference type="ARBA" id="ARBA00022597"/>
    </source>
</evidence>
<evidence type="ECO:0000256" key="1">
    <source>
        <dbReference type="ARBA" id="ARBA00004429"/>
    </source>
</evidence>
<keyword evidence="12" id="KW-1185">Reference proteome</keyword>
<evidence type="ECO:0000256" key="9">
    <source>
        <dbReference type="SAM" id="Phobius"/>
    </source>
</evidence>
<feature type="transmembrane region" description="Helical" evidence="9">
    <location>
        <begin position="313"/>
        <end position="333"/>
    </location>
</feature>
<evidence type="ECO:0000313" key="11">
    <source>
        <dbReference type="EMBL" id="MBC8596155.1"/>
    </source>
</evidence>
<evidence type="ECO:0000256" key="2">
    <source>
        <dbReference type="ARBA" id="ARBA00022448"/>
    </source>
</evidence>
<comment type="caution">
    <text evidence="11">The sequence shown here is derived from an EMBL/GenBank/DDBJ whole genome shotgun (WGS) entry which is preliminary data.</text>
</comment>
<dbReference type="GO" id="GO:0008982">
    <property type="term" value="F:protein-N(PI)-phosphohistidine-sugar phosphotransferase activity"/>
    <property type="evidence" value="ECO:0007669"/>
    <property type="project" value="InterPro"/>
</dbReference>
<keyword evidence="7 9" id="KW-1133">Transmembrane helix</keyword>
<dbReference type="InterPro" id="IPR006327">
    <property type="entry name" value="PTS_IIC_fruc"/>
</dbReference>
<proteinExistence type="predicted"/>
<feature type="transmembrane region" description="Helical" evidence="9">
    <location>
        <begin position="178"/>
        <end position="196"/>
    </location>
</feature>
<evidence type="ECO:0000256" key="7">
    <source>
        <dbReference type="ARBA" id="ARBA00022989"/>
    </source>
</evidence>
<dbReference type="GO" id="GO:0009401">
    <property type="term" value="P:phosphoenolpyruvate-dependent sugar phosphotransferase system"/>
    <property type="evidence" value="ECO:0007669"/>
    <property type="project" value="UniProtKB-KW"/>
</dbReference>
<dbReference type="InterPro" id="IPR013014">
    <property type="entry name" value="PTS_EIIC_2"/>
</dbReference>
<sequence length="360" mass="37767">MFKKLQLKKHALTGISFMLPLVVASGLLIAIGNIFGGNPSVISDYKAGYNIWQAAVTLGVYGMGLLPGVMGAAIAYSIADRPGIAPGLLMGMIAQNMGAGFLGGMLGGYLAGYFVEFLKTRLKVPKWAQGLMPMMIIPLLASVVIGLIMFFVIGGPIALLSESLENFLVNMQTGSKGVFGAIMGAMAAFDFGGPVNKVASLFADGLLMDGVYGPEAVKICASMIPPFGVALSWLIKRSRYTRSETDNIKIAFPMGICMITEGVIPIAAVDPIRVIASCSIGAAVGGALIMILNVGSMVPSGGMFIVPAMINPWGFMAALTAGTVVTALLLVVLKKDAKKEDDVVLDEEEEEVDLSDVKFN</sequence>
<evidence type="ECO:0000259" key="10">
    <source>
        <dbReference type="PROSITE" id="PS51104"/>
    </source>
</evidence>
<accession>A0A926FD93</accession>
<keyword evidence="2" id="KW-0813">Transport</keyword>
<feature type="domain" description="PTS EIIC type-2" evidence="10">
    <location>
        <begin position="7"/>
        <end position="343"/>
    </location>
</feature>
<dbReference type="EMBL" id="JACRTE010000004">
    <property type="protein sequence ID" value="MBC8596155.1"/>
    <property type="molecule type" value="Genomic_DNA"/>
</dbReference>
<feature type="transmembrane region" description="Helical" evidence="9">
    <location>
        <begin position="135"/>
        <end position="157"/>
    </location>
</feature>
<evidence type="ECO:0000256" key="5">
    <source>
        <dbReference type="ARBA" id="ARBA00022683"/>
    </source>
</evidence>
<evidence type="ECO:0000256" key="8">
    <source>
        <dbReference type="ARBA" id="ARBA00023136"/>
    </source>
</evidence>
<gene>
    <name evidence="11" type="ORF">H8706_04635</name>
</gene>
<protein>
    <submittedName>
        <fullName evidence="11">PTS fructose transporter subunit IIC</fullName>
    </submittedName>
</protein>
<feature type="transmembrane region" description="Helical" evidence="9">
    <location>
        <begin position="247"/>
        <end position="268"/>
    </location>
</feature>
<dbReference type="GO" id="GO:0090563">
    <property type="term" value="F:protein-phosphocysteine-sugar phosphotransferase activity"/>
    <property type="evidence" value="ECO:0007669"/>
    <property type="project" value="TreeGrafter"/>
</dbReference>